<keyword evidence="2" id="KW-0963">Cytoplasm</keyword>
<dbReference type="AlphaFoldDB" id="A0A7X2IYM0"/>
<name>A0A7X2IYM0_9BACI</name>
<comment type="function">
    <text evidence="5">May act as an export chaperone for the filament capping protein FliD.</text>
</comment>
<dbReference type="EMBL" id="WKKI01000012">
    <property type="protein sequence ID" value="MRX72198.1"/>
    <property type="molecule type" value="Genomic_DNA"/>
</dbReference>
<dbReference type="RefSeq" id="WP_170289361.1">
    <property type="nucleotide sequence ID" value="NZ_WKKI01000012.1"/>
</dbReference>
<comment type="subcellular location">
    <subcellularLocation>
        <location evidence="1">Cytoplasm</location>
        <location evidence="1">Cytosol</location>
    </subcellularLocation>
</comment>
<comment type="similarity">
    <text evidence="6">Belongs to the bacillales FliT family.</text>
</comment>
<comment type="caution">
    <text evidence="8">The sequence shown here is derived from an EMBL/GenBank/DDBJ whole genome shotgun (WGS) entry which is preliminary data.</text>
</comment>
<keyword evidence="8" id="KW-0282">Flagellum</keyword>
<proteinExistence type="inferred from homology"/>
<protein>
    <recommendedName>
        <fullName evidence="7">Flagellar protein FliT</fullName>
    </recommendedName>
</protein>
<keyword evidence="8" id="KW-0966">Cell projection</keyword>
<reference evidence="8 9" key="1">
    <citation type="submission" date="2019-11" db="EMBL/GenBank/DDBJ databases">
        <title>Bacillus lacus genome.</title>
        <authorList>
            <person name="Allen C.J."/>
            <person name="Newman J.D."/>
        </authorList>
    </citation>
    <scope>NUCLEOTIDE SEQUENCE [LARGE SCALE GENOMIC DNA]</scope>
    <source>
        <strain evidence="8 9">KCTC 33946</strain>
    </source>
</reference>
<dbReference type="InterPro" id="IPR008622">
    <property type="entry name" value="FliT"/>
</dbReference>
<keyword evidence="8" id="KW-0969">Cilium</keyword>
<evidence type="ECO:0000256" key="5">
    <source>
        <dbReference type="ARBA" id="ARBA00093765"/>
    </source>
</evidence>
<evidence type="ECO:0000313" key="9">
    <source>
        <dbReference type="Proteomes" id="UP000448867"/>
    </source>
</evidence>
<sequence length="116" mass="13139">MGVVEKLHDATSALLAVLDSEYDKRERDLHIDEIDILLEERDALLLLMSPPYSQKEMDLGQEILANSARIMDKLNALQSSIGQDLADLKKTKVTTGTYINPYQSASFDGMYYDKRK</sequence>
<evidence type="ECO:0000256" key="3">
    <source>
        <dbReference type="ARBA" id="ARBA00022795"/>
    </source>
</evidence>
<evidence type="ECO:0000313" key="8">
    <source>
        <dbReference type="EMBL" id="MRX72198.1"/>
    </source>
</evidence>
<evidence type="ECO:0000256" key="2">
    <source>
        <dbReference type="ARBA" id="ARBA00022490"/>
    </source>
</evidence>
<evidence type="ECO:0000256" key="7">
    <source>
        <dbReference type="ARBA" id="ARBA00093797"/>
    </source>
</evidence>
<gene>
    <name evidence="8" type="ORF">GJU40_08540</name>
</gene>
<dbReference type="Proteomes" id="UP000448867">
    <property type="component" value="Unassembled WGS sequence"/>
</dbReference>
<organism evidence="8 9">
    <name type="scientific">Metabacillus lacus</name>
    <dbReference type="NCBI Taxonomy" id="1983721"/>
    <lineage>
        <taxon>Bacteria</taxon>
        <taxon>Bacillati</taxon>
        <taxon>Bacillota</taxon>
        <taxon>Bacilli</taxon>
        <taxon>Bacillales</taxon>
        <taxon>Bacillaceae</taxon>
        <taxon>Metabacillus</taxon>
    </lineage>
</organism>
<evidence type="ECO:0000256" key="1">
    <source>
        <dbReference type="ARBA" id="ARBA00004514"/>
    </source>
</evidence>
<accession>A0A7X2IYM0</accession>
<evidence type="ECO:0000256" key="4">
    <source>
        <dbReference type="ARBA" id="ARBA00023186"/>
    </source>
</evidence>
<dbReference type="Pfam" id="PF05400">
    <property type="entry name" value="FliT"/>
    <property type="match status" value="1"/>
</dbReference>
<keyword evidence="3" id="KW-1005">Bacterial flagellum biogenesis</keyword>
<evidence type="ECO:0000256" key="6">
    <source>
        <dbReference type="ARBA" id="ARBA00093785"/>
    </source>
</evidence>
<keyword evidence="9" id="KW-1185">Reference proteome</keyword>
<keyword evidence="4" id="KW-0143">Chaperone</keyword>